<evidence type="ECO:0000313" key="2">
    <source>
        <dbReference type="Proteomes" id="UP001560573"/>
    </source>
</evidence>
<sequence>MDFEKTISELYYKYGSFNVRDLVNNNPDLLNALIDDLKRLTGLSFNVANGLLGYSRVRHLGSTGLGSIGYNRRSYSSSYARKLVVEMLDNIRTTTVVSNTGSGNYVPNANLDEINLDEVEGEVLQNGVSSNLNPNTFSMGMILLHEWGHTISGGQYEDVDYDNNGNAIDGKNEGFNELAHDYNRIRRQMGRYSLQSWRRRKTYNLDTMGQTGYMAMNRTSRRRILKTYYRHRPFRLPSHSKFIKIP</sequence>
<keyword evidence="2" id="KW-1185">Reference proteome</keyword>
<gene>
    <name evidence="1" type="ORF">QTN47_22605</name>
</gene>
<proteinExistence type="predicted"/>
<evidence type="ECO:0000313" key="1">
    <source>
        <dbReference type="EMBL" id="MEX6690319.1"/>
    </source>
</evidence>
<protein>
    <submittedName>
        <fullName evidence="1">Uncharacterized protein</fullName>
    </submittedName>
</protein>
<reference evidence="1 2" key="1">
    <citation type="submission" date="2023-07" db="EMBL/GenBank/DDBJ databases">
        <authorList>
            <person name="Lian W.-H."/>
        </authorList>
    </citation>
    <scope>NUCLEOTIDE SEQUENCE [LARGE SCALE GENOMIC DNA]</scope>
    <source>
        <strain evidence="1 2">SYSU DXS3180</strain>
    </source>
</reference>
<dbReference type="RefSeq" id="WP_369331733.1">
    <property type="nucleotide sequence ID" value="NZ_JAULBC010000008.1"/>
</dbReference>
<organism evidence="1 2">
    <name type="scientific">Danxiaibacter flavus</name>
    <dbReference type="NCBI Taxonomy" id="3049108"/>
    <lineage>
        <taxon>Bacteria</taxon>
        <taxon>Pseudomonadati</taxon>
        <taxon>Bacteroidota</taxon>
        <taxon>Chitinophagia</taxon>
        <taxon>Chitinophagales</taxon>
        <taxon>Chitinophagaceae</taxon>
        <taxon>Danxiaibacter</taxon>
    </lineage>
</organism>
<name>A0ABV3ZP27_9BACT</name>
<comment type="caution">
    <text evidence="1">The sequence shown here is derived from an EMBL/GenBank/DDBJ whole genome shotgun (WGS) entry which is preliminary data.</text>
</comment>
<dbReference type="Proteomes" id="UP001560573">
    <property type="component" value="Unassembled WGS sequence"/>
</dbReference>
<dbReference type="EMBL" id="JAULBC010000008">
    <property type="protein sequence ID" value="MEX6690319.1"/>
    <property type="molecule type" value="Genomic_DNA"/>
</dbReference>
<accession>A0ABV3ZP27</accession>